<evidence type="ECO:0000313" key="1">
    <source>
        <dbReference type="EMBL" id="ORY50951.1"/>
    </source>
</evidence>
<comment type="caution">
    <text evidence="1">The sequence shown here is derived from an EMBL/GenBank/DDBJ whole genome shotgun (WGS) entry which is preliminary data.</text>
</comment>
<organism evidence="1 2">
    <name type="scientific">Rhizoclosmatium globosum</name>
    <dbReference type="NCBI Taxonomy" id="329046"/>
    <lineage>
        <taxon>Eukaryota</taxon>
        <taxon>Fungi</taxon>
        <taxon>Fungi incertae sedis</taxon>
        <taxon>Chytridiomycota</taxon>
        <taxon>Chytridiomycota incertae sedis</taxon>
        <taxon>Chytridiomycetes</taxon>
        <taxon>Chytridiales</taxon>
        <taxon>Chytriomycetaceae</taxon>
        <taxon>Rhizoclosmatium</taxon>
    </lineage>
</organism>
<evidence type="ECO:0000313" key="2">
    <source>
        <dbReference type="Proteomes" id="UP000193642"/>
    </source>
</evidence>
<reference evidence="1 2" key="1">
    <citation type="submission" date="2016-07" db="EMBL/GenBank/DDBJ databases">
        <title>Pervasive Adenine N6-methylation of Active Genes in Fungi.</title>
        <authorList>
            <consortium name="DOE Joint Genome Institute"/>
            <person name="Mondo S.J."/>
            <person name="Dannebaum R.O."/>
            <person name="Kuo R.C."/>
            <person name="Labutti K."/>
            <person name="Haridas S."/>
            <person name="Kuo A."/>
            <person name="Salamov A."/>
            <person name="Ahrendt S.R."/>
            <person name="Lipzen A."/>
            <person name="Sullivan W."/>
            <person name="Andreopoulos W.B."/>
            <person name="Clum A."/>
            <person name="Lindquist E."/>
            <person name="Daum C."/>
            <person name="Ramamoorthy G.K."/>
            <person name="Gryganskyi A."/>
            <person name="Culley D."/>
            <person name="Magnuson J.K."/>
            <person name="James T.Y."/>
            <person name="O'Malley M.A."/>
            <person name="Stajich J.E."/>
            <person name="Spatafora J.W."/>
            <person name="Visel A."/>
            <person name="Grigoriev I.V."/>
        </authorList>
    </citation>
    <scope>NUCLEOTIDE SEQUENCE [LARGE SCALE GENOMIC DNA]</scope>
    <source>
        <strain evidence="1 2">JEL800</strain>
    </source>
</reference>
<accession>A0A1Y2CV85</accession>
<keyword evidence="2" id="KW-1185">Reference proteome</keyword>
<sequence length="220" mass="25248">MEHVCIHLSTPFPANKSFPKYSATTANLASPFFPSNRPKNRSCRPAFSSCVFARLSTTRCSGAHIGHSFSTSSEPSTPTHRAWYPWRHMKYTEGRSRTSAQRLHLLPWNTTGFVWTSVKSVFMRSVSCWYDAVRRAFSAVCFFSAASFERRYGRIVAIVTVGCWDRFVRFQVVRECFVCRFRERRGRSGSFDEASVVRVAKYDSASFQRLGSSFLVYIHQ</sequence>
<protein>
    <submittedName>
        <fullName evidence="1">Uncharacterized protein</fullName>
    </submittedName>
</protein>
<proteinExistence type="predicted"/>
<dbReference type="AlphaFoldDB" id="A0A1Y2CV85"/>
<dbReference type="Proteomes" id="UP000193642">
    <property type="component" value="Unassembled WGS sequence"/>
</dbReference>
<gene>
    <name evidence="1" type="ORF">BCR33DRAFT_498940</name>
</gene>
<dbReference type="EMBL" id="MCGO01000006">
    <property type="protein sequence ID" value="ORY50951.1"/>
    <property type="molecule type" value="Genomic_DNA"/>
</dbReference>
<name>A0A1Y2CV85_9FUNG</name>